<dbReference type="Proteomes" id="UP000441358">
    <property type="component" value="Unassembled WGS sequence"/>
</dbReference>
<proteinExistence type="predicted"/>
<evidence type="ECO:0000313" key="1">
    <source>
        <dbReference type="EMBL" id="MRZ49746.1"/>
    </source>
</evidence>
<organism evidence="1 2">
    <name type="scientific">Parabacteroides distasonis</name>
    <dbReference type="NCBI Taxonomy" id="823"/>
    <lineage>
        <taxon>Bacteria</taxon>
        <taxon>Pseudomonadati</taxon>
        <taxon>Bacteroidota</taxon>
        <taxon>Bacteroidia</taxon>
        <taxon>Bacteroidales</taxon>
        <taxon>Tannerellaceae</taxon>
        <taxon>Parabacteroides</taxon>
    </lineage>
</organism>
<protein>
    <submittedName>
        <fullName evidence="1">Uncharacterized protein</fullName>
    </submittedName>
</protein>
<sequence length="181" mass="21387">MWRIYRIFKRQIFEPNLIRLPEMNNIRELIERSRRGIKFVGSVWGELEVFESLTFKSPLSTDMAFWGERNWFPVSYLCYMVKTEKSRVEQTMNRGVKLLWENTLSYKRSIDKHNFAVLLGTSMERYDSKKVKGTALNLWAEDDHKAWIDFTNSASPGDQHSEGGATEHRMAIWCRILISKN</sequence>
<evidence type="ECO:0000313" key="2">
    <source>
        <dbReference type="Proteomes" id="UP000441358"/>
    </source>
</evidence>
<reference evidence="1 2" key="1">
    <citation type="journal article" date="2019" name="Nat. Med.">
        <title>A library of human gut bacterial isolates paired with longitudinal multiomics data enables mechanistic microbiome research.</title>
        <authorList>
            <person name="Poyet M."/>
            <person name="Groussin M."/>
            <person name="Gibbons S.M."/>
            <person name="Avila-Pacheco J."/>
            <person name="Jiang X."/>
            <person name="Kearney S.M."/>
            <person name="Perrotta A.R."/>
            <person name="Berdy B."/>
            <person name="Zhao S."/>
            <person name="Lieberman T.D."/>
            <person name="Swanson P.K."/>
            <person name="Smith M."/>
            <person name="Roesemann S."/>
            <person name="Alexander J.E."/>
            <person name="Rich S.A."/>
            <person name="Livny J."/>
            <person name="Vlamakis H."/>
            <person name="Clish C."/>
            <person name="Bullock K."/>
            <person name="Deik A."/>
            <person name="Scott J."/>
            <person name="Pierce K.A."/>
            <person name="Xavier R.J."/>
            <person name="Alm E.J."/>
        </authorList>
    </citation>
    <scope>NUCLEOTIDE SEQUENCE [LARGE SCALE GENOMIC DNA]</scope>
    <source>
        <strain evidence="1 2">BIOML-A32</strain>
    </source>
</reference>
<gene>
    <name evidence="1" type="ORF">GKD66_05745</name>
</gene>
<accession>A0A7K0HHK7</accession>
<dbReference type="AlphaFoldDB" id="A0A7K0HHK7"/>
<name>A0A7K0HHK7_PARDI</name>
<dbReference type="EMBL" id="WKMC01000002">
    <property type="protein sequence ID" value="MRZ49746.1"/>
    <property type="molecule type" value="Genomic_DNA"/>
</dbReference>
<comment type="caution">
    <text evidence="1">The sequence shown here is derived from an EMBL/GenBank/DDBJ whole genome shotgun (WGS) entry which is preliminary data.</text>
</comment>